<dbReference type="OrthoDB" id="6173967at2"/>
<evidence type="ECO:0008006" key="3">
    <source>
        <dbReference type="Google" id="ProtNLM"/>
    </source>
</evidence>
<protein>
    <recommendedName>
        <fullName evidence="3">DUF4426 domain-containing protein</fullName>
    </recommendedName>
</protein>
<reference evidence="1 2" key="1">
    <citation type="submission" date="2018-12" db="EMBL/GenBank/DDBJ databases">
        <title>bacterium Hansschlegelia zhihuaiae S113.</title>
        <authorList>
            <person name="He J."/>
        </authorList>
    </citation>
    <scope>NUCLEOTIDE SEQUENCE [LARGE SCALE GENOMIC DNA]</scope>
    <source>
        <strain evidence="1 2">S 113</strain>
    </source>
</reference>
<gene>
    <name evidence="1" type="ORF">EK403_15195</name>
</gene>
<dbReference type="AlphaFoldDB" id="A0A4Q0MDV2"/>
<name>A0A4Q0MDV2_9HYPH</name>
<evidence type="ECO:0000313" key="1">
    <source>
        <dbReference type="EMBL" id="RXF71425.1"/>
    </source>
</evidence>
<organism evidence="1 2">
    <name type="scientific">Hansschlegelia zhihuaiae</name>
    <dbReference type="NCBI Taxonomy" id="405005"/>
    <lineage>
        <taxon>Bacteria</taxon>
        <taxon>Pseudomonadati</taxon>
        <taxon>Pseudomonadota</taxon>
        <taxon>Alphaproteobacteria</taxon>
        <taxon>Hyphomicrobiales</taxon>
        <taxon>Methylopilaceae</taxon>
        <taxon>Hansschlegelia</taxon>
    </lineage>
</organism>
<accession>A0A4Q0MDV2</accession>
<dbReference type="Proteomes" id="UP000289708">
    <property type="component" value="Unassembled WGS sequence"/>
</dbReference>
<keyword evidence="2" id="KW-1185">Reference proteome</keyword>
<proteinExistence type="predicted"/>
<sequence>MIVTGADQMDVRAWLQRAGILITMLLATGAAIADDGYRQADGLAVYLGLMPAAVVRGHPTTHSESTMHGGAGTARHQQHIVVAVFNAQTGARVENARVSATIGGLGHVGQKTVQLDPMTIENTVTYGGFVILPGNDRYDITVVIIVPGVSRAVSVTFSSDHVQ</sequence>
<evidence type="ECO:0000313" key="2">
    <source>
        <dbReference type="Proteomes" id="UP000289708"/>
    </source>
</evidence>
<dbReference type="RefSeq" id="WP_128778321.1">
    <property type="nucleotide sequence ID" value="NZ_RYFI01000015.1"/>
</dbReference>
<comment type="caution">
    <text evidence="1">The sequence shown here is derived from an EMBL/GenBank/DDBJ whole genome shotgun (WGS) entry which is preliminary data.</text>
</comment>
<dbReference type="EMBL" id="RYFI01000015">
    <property type="protein sequence ID" value="RXF71425.1"/>
    <property type="molecule type" value="Genomic_DNA"/>
</dbReference>